<dbReference type="Proteomes" id="UP000276133">
    <property type="component" value="Unassembled WGS sequence"/>
</dbReference>
<keyword evidence="2" id="KW-1185">Reference proteome</keyword>
<gene>
    <name evidence="1" type="ORF">BpHYR1_038464</name>
</gene>
<dbReference type="EMBL" id="REGN01012372">
    <property type="protein sequence ID" value="RMZ95562.1"/>
    <property type="molecule type" value="Genomic_DNA"/>
</dbReference>
<accession>A0A3M7P939</accession>
<evidence type="ECO:0000313" key="1">
    <source>
        <dbReference type="EMBL" id="RMZ95562.1"/>
    </source>
</evidence>
<comment type="caution">
    <text evidence="1">The sequence shown here is derived from an EMBL/GenBank/DDBJ whole genome shotgun (WGS) entry which is preliminary data.</text>
</comment>
<evidence type="ECO:0000313" key="2">
    <source>
        <dbReference type="Proteomes" id="UP000276133"/>
    </source>
</evidence>
<sequence length="89" mass="10211">MFKYGCIKEIAIIIAKIIESMIKCNQIPHLVSVGKILPILKKKESQNNDINTIRPITISDTITNILNPQTQFGFKSKKQWVRQTMGFLH</sequence>
<evidence type="ECO:0008006" key="3">
    <source>
        <dbReference type="Google" id="ProtNLM"/>
    </source>
</evidence>
<name>A0A3M7P939_BRAPC</name>
<protein>
    <recommendedName>
        <fullName evidence="3">RNA-directed DNA polymerase from mobile element jockey-like</fullName>
    </recommendedName>
</protein>
<dbReference type="OrthoDB" id="410104at2759"/>
<reference evidence="1 2" key="1">
    <citation type="journal article" date="2018" name="Sci. Rep.">
        <title>Genomic signatures of local adaptation to the degree of environmental predictability in rotifers.</title>
        <authorList>
            <person name="Franch-Gras L."/>
            <person name="Hahn C."/>
            <person name="Garcia-Roger E.M."/>
            <person name="Carmona M.J."/>
            <person name="Serra M."/>
            <person name="Gomez A."/>
        </authorList>
    </citation>
    <scope>NUCLEOTIDE SEQUENCE [LARGE SCALE GENOMIC DNA]</scope>
    <source>
        <strain evidence="1">HYR1</strain>
    </source>
</reference>
<organism evidence="1 2">
    <name type="scientific">Brachionus plicatilis</name>
    <name type="common">Marine rotifer</name>
    <name type="synonym">Brachionus muelleri</name>
    <dbReference type="NCBI Taxonomy" id="10195"/>
    <lineage>
        <taxon>Eukaryota</taxon>
        <taxon>Metazoa</taxon>
        <taxon>Spiralia</taxon>
        <taxon>Gnathifera</taxon>
        <taxon>Rotifera</taxon>
        <taxon>Eurotatoria</taxon>
        <taxon>Monogononta</taxon>
        <taxon>Pseudotrocha</taxon>
        <taxon>Ploima</taxon>
        <taxon>Brachionidae</taxon>
        <taxon>Brachionus</taxon>
    </lineage>
</organism>
<dbReference type="AlphaFoldDB" id="A0A3M7P939"/>
<proteinExistence type="predicted"/>